<sequence length="416" mass="47321">MGVTYSITNGIDTGMGAYENKNHVNKETSYSVVQSTRRLPQPQTAPRISRFMARCNNIAKHMICTNDSMASDVRYKAWTESDTISDGTMEIIPSLPEKLDISNFDIGPIVGTGSYATVCIATLNTGPKSQRATFALKILHKTKVIAERQVMHLRNERHILSTVRHPFIVNYVKSFQDDINVYILLEYVSGGELFSYIYKYGALGHTVARFYTAQAILAIDFLHFKGIVYRDLKPENMLLDQDGHIRLVDFGFAKEVKHKTYTVCGTHDYLAPEIFLRCGHGIEADWWSLGVLVYEILTGVPPFHASDPSATYDLALANHIRFPLSVRVEVKDFIRRLLVVNPRKRLGGSNSSELYSHRFFAGMDWMKLLSKQLKPPIVPRVSGLSDTTNYMQYPDDWRAHDARITRSQQDEYFSDF</sequence>
<dbReference type="InterPro" id="IPR000719">
    <property type="entry name" value="Prot_kinase_dom"/>
</dbReference>
<evidence type="ECO:0000256" key="4">
    <source>
        <dbReference type="ARBA" id="ARBA00022777"/>
    </source>
</evidence>
<evidence type="ECO:0000256" key="1">
    <source>
        <dbReference type="ARBA" id="ARBA00022527"/>
    </source>
</evidence>
<evidence type="ECO:0000256" key="3">
    <source>
        <dbReference type="ARBA" id="ARBA00022741"/>
    </source>
</evidence>
<dbReference type="PANTHER" id="PTHR24353">
    <property type="entry name" value="CYCLIC NUCLEOTIDE-DEPENDENT PROTEIN KINASE"/>
    <property type="match status" value="1"/>
</dbReference>
<dbReference type="RefSeq" id="XP_001609068.1">
    <property type="nucleotide sequence ID" value="XM_001609018.1"/>
</dbReference>
<dbReference type="VEuPathDB" id="PiroplasmaDB:BBOV_I004190"/>
<dbReference type="InParanoid" id="A7AWS2"/>
<organism evidence="10 11">
    <name type="scientific">Babesia bovis</name>
    <dbReference type="NCBI Taxonomy" id="5865"/>
    <lineage>
        <taxon>Eukaryota</taxon>
        <taxon>Sar</taxon>
        <taxon>Alveolata</taxon>
        <taxon>Apicomplexa</taxon>
        <taxon>Aconoidasida</taxon>
        <taxon>Piroplasmida</taxon>
        <taxon>Babesiidae</taxon>
        <taxon>Babesia</taxon>
    </lineage>
</organism>
<proteinExistence type="inferred from homology"/>
<dbReference type="AlphaFoldDB" id="A7AWS2"/>
<dbReference type="GeneID" id="5477284"/>
<dbReference type="GO" id="GO:0004691">
    <property type="term" value="F:cAMP-dependent protein kinase activity"/>
    <property type="evidence" value="ECO:0007669"/>
    <property type="project" value="TreeGrafter"/>
</dbReference>
<dbReference type="FunFam" id="1.10.510.10:FF:000210">
    <property type="entry name" value="Non-specific serine/threonine protein kinase"/>
    <property type="match status" value="1"/>
</dbReference>
<dbReference type="FunFam" id="3.30.200.20:FF:000042">
    <property type="entry name" value="Aurora kinase A"/>
    <property type="match status" value="1"/>
</dbReference>
<gene>
    <name evidence="10" type="ORF">BBOV_I004190</name>
</gene>
<dbReference type="SUPFAM" id="SSF56112">
    <property type="entry name" value="Protein kinase-like (PK-like)"/>
    <property type="match status" value="1"/>
</dbReference>
<feature type="domain" description="Protein kinase" evidence="8">
    <location>
        <begin position="104"/>
        <end position="360"/>
    </location>
</feature>
<dbReference type="OMA" id="YPETDEQ"/>
<evidence type="ECO:0000259" key="9">
    <source>
        <dbReference type="PROSITE" id="PS51285"/>
    </source>
</evidence>
<keyword evidence="5 6" id="KW-0067">ATP-binding</keyword>
<dbReference type="EC" id="2.7.11.1" evidence="10"/>
<comment type="similarity">
    <text evidence="7">Belongs to the protein kinase superfamily.</text>
</comment>
<dbReference type="PANTHER" id="PTHR24353:SF37">
    <property type="entry name" value="CAMP-DEPENDENT PROTEIN KINASE CATALYTIC SUBUNIT PRKX"/>
    <property type="match status" value="1"/>
</dbReference>
<evidence type="ECO:0000313" key="10">
    <source>
        <dbReference type="EMBL" id="EDO05500.1"/>
    </source>
</evidence>
<dbReference type="PROSITE" id="PS00108">
    <property type="entry name" value="PROTEIN_KINASE_ST"/>
    <property type="match status" value="1"/>
</dbReference>
<dbReference type="InterPro" id="IPR008271">
    <property type="entry name" value="Ser/Thr_kinase_AS"/>
</dbReference>
<dbReference type="EMBL" id="AAXT01000005">
    <property type="protein sequence ID" value="EDO05500.1"/>
    <property type="molecule type" value="Genomic_DNA"/>
</dbReference>
<dbReference type="STRING" id="5865.A7AWS2"/>
<dbReference type="SMR" id="A7AWS2"/>
<dbReference type="Pfam" id="PF00069">
    <property type="entry name" value="Pkinase"/>
    <property type="match status" value="1"/>
</dbReference>
<keyword evidence="2 10" id="KW-0808">Transferase</keyword>
<evidence type="ECO:0000259" key="8">
    <source>
        <dbReference type="PROSITE" id="PS50011"/>
    </source>
</evidence>
<keyword evidence="4 10" id="KW-0418">Kinase</keyword>
<evidence type="ECO:0000313" key="11">
    <source>
        <dbReference type="Proteomes" id="UP000002173"/>
    </source>
</evidence>
<dbReference type="SMART" id="SM00220">
    <property type="entry name" value="S_TKc"/>
    <property type="match status" value="1"/>
</dbReference>
<dbReference type="PROSITE" id="PS51285">
    <property type="entry name" value="AGC_KINASE_CTER"/>
    <property type="match status" value="1"/>
</dbReference>
<dbReference type="GO" id="GO:0005952">
    <property type="term" value="C:cAMP-dependent protein kinase complex"/>
    <property type="evidence" value="ECO:0007669"/>
    <property type="project" value="TreeGrafter"/>
</dbReference>
<accession>A7AWS2</accession>
<feature type="domain" description="AGC-kinase C-terminal" evidence="9">
    <location>
        <begin position="361"/>
        <end position="416"/>
    </location>
</feature>
<dbReference type="InterPro" id="IPR017441">
    <property type="entry name" value="Protein_kinase_ATP_BS"/>
</dbReference>
<dbReference type="InterPro" id="IPR011009">
    <property type="entry name" value="Kinase-like_dom_sf"/>
</dbReference>
<reference evidence="11" key="3">
    <citation type="journal article" date="2021" name="Int. J. Parasitol.">
        <title>Comparative analysis of gene expression between Babesia bovis blood stages and kinetes allowed by improved genome annotation.</title>
        <authorList>
            <person name="Ueti M.W."/>
            <person name="Johnson W.C."/>
            <person name="Kappmeyer L.S."/>
            <person name="Herndon D.R."/>
            <person name="Mousel M.R."/>
            <person name="Reif K.E."/>
            <person name="Taus N.S."/>
            <person name="Ifeonu O.O."/>
            <person name="Silva J.C."/>
            <person name="Suarez C.E."/>
            <person name="Brayton K.A."/>
        </authorList>
    </citation>
    <scope>NUCLEOTIDE SEQUENCE [LARGE SCALE GENOMIC DNA]</scope>
</reference>
<protein>
    <submittedName>
        <fullName evidence="10">cAMP-dependent protein kinase</fullName>
        <ecNumber evidence="10">2.7.11.1</ecNumber>
    </submittedName>
</protein>
<dbReference type="GO" id="GO:0005524">
    <property type="term" value="F:ATP binding"/>
    <property type="evidence" value="ECO:0007669"/>
    <property type="project" value="UniProtKB-UniRule"/>
</dbReference>
<evidence type="ECO:0000256" key="6">
    <source>
        <dbReference type="PROSITE-ProRule" id="PRU10141"/>
    </source>
</evidence>
<dbReference type="InterPro" id="IPR000961">
    <property type="entry name" value="AGC-kinase_C"/>
</dbReference>
<dbReference type="PROSITE" id="PS50011">
    <property type="entry name" value="PROTEIN_KINASE_DOM"/>
    <property type="match status" value="1"/>
</dbReference>
<dbReference type="KEGG" id="bbo:BBOV_I004190"/>
<keyword evidence="3 6" id="KW-0547">Nucleotide-binding</keyword>
<reference evidence="10 11" key="1">
    <citation type="journal article" date="2007" name="PLoS Pathog.">
        <title>Genome sequence of Babesia bovis and comparative analysis of apicomplexan hemoprotozoa.</title>
        <authorList>
            <person name="Brayton K.A."/>
            <person name="Lau A.O.T."/>
            <person name="Herndon D.R."/>
            <person name="Hannick L."/>
            <person name="Kappmeyer L.S."/>
            <person name="Berens S.J."/>
            <person name="Bidwell S.L."/>
            <person name="Brown W.C."/>
            <person name="Crabtree J."/>
            <person name="Fadrosh D."/>
            <person name="Feldblum T."/>
            <person name="Forberger H.A."/>
            <person name="Haas B.J."/>
            <person name="Howell J.M."/>
            <person name="Khouri H."/>
            <person name="Koo H."/>
            <person name="Mann D.J."/>
            <person name="Norimine J."/>
            <person name="Paulsen I.T."/>
            <person name="Radune D."/>
            <person name="Ren Q."/>
            <person name="Smith R.K. Jr."/>
            <person name="Suarez C.E."/>
            <person name="White O."/>
            <person name="Wortman J.R."/>
            <person name="Knowles D.P. Jr."/>
            <person name="McElwain T.F."/>
            <person name="Nene V.M."/>
        </authorList>
    </citation>
    <scope>NUCLEOTIDE SEQUENCE [LARGE SCALE GENOMIC DNA]</scope>
    <source>
        <strain evidence="10">T2Bo</strain>
    </source>
</reference>
<comment type="caution">
    <text evidence="10">The sequence shown here is derived from an EMBL/GenBank/DDBJ whole genome shotgun (WGS) entry which is preliminary data.</text>
</comment>
<dbReference type="PROSITE" id="PS00107">
    <property type="entry name" value="PROTEIN_KINASE_ATP"/>
    <property type="match status" value="1"/>
</dbReference>
<keyword evidence="1 7" id="KW-0723">Serine/threonine-protein kinase</keyword>
<feature type="binding site" evidence="6">
    <location>
        <position position="137"/>
    </location>
    <ligand>
        <name>ATP</name>
        <dbReference type="ChEBI" id="CHEBI:30616"/>
    </ligand>
</feature>
<name>A7AWS2_BABBO</name>
<dbReference type="eggNOG" id="KOG0616">
    <property type="taxonomic scope" value="Eukaryota"/>
</dbReference>
<dbReference type="Gene3D" id="1.10.510.10">
    <property type="entry name" value="Transferase(Phosphotransferase) domain 1"/>
    <property type="match status" value="1"/>
</dbReference>
<reference evidence="11" key="2">
    <citation type="journal article" date="2020" name="Data Brief">
        <title>Transcriptome dataset of Babesia bovis life stages within vertebrate and invertebrate hosts.</title>
        <authorList>
            <person name="Ueti M.W."/>
            <person name="Johnson W.C."/>
            <person name="Kappmeyer L.S."/>
            <person name="Herndon D.R."/>
            <person name="Mousel M.R."/>
            <person name="Reif K.E."/>
            <person name="Taus N.S."/>
            <person name="Ifeonu O.O."/>
            <person name="Silva J.C."/>
            <person name="Suarez C.E."/>
            <person name="Brayton K.A."/>
        </authorList>
    </citation>
    <scope>NUCLEOTIDE SEQUENCE [LARGE SCALE GENOMIC DNA]</scope>
</reference>
<keyword evidence="11" id="KW-1185">Reference proteome</keyword>
<dbReference type="Gene3D" id="3.30.200.20">
    <property type="entry name" value="Phosphorylase Kinase, domain 1"/>
    <property type="match status" value="1"/>
</dbReference>
<evidence type="ECO:0000256" key="2">
    <source>
        <dbReference type="ARBA" id="ARBA00022679"/>
    </source>
</evidence>
<evidence type="ECO:0000256" key="7">
    <source>
        <dbReference type="RuleBase" id="RU000304"/>
    </source>
</evidence>
<dbReference type="Proteomes" id="UP000002173">
    <property type="component" value="Unassembled WGS sequence"/>
</dbReference>
<evidence type="ECO:0000256" key="5">
    <source>
        <dbReference type="ARBA" id="ARBA00022840"/>
    </source>
</evidence>